<dbReference type="InterPro" id="IPR036938">
    <property type="entry name" value="PAP2/HPO_sf"/>
</dbReference>
<evidence type="ECO:0000256" key="5">
    <source>
        <dbReference type="ARBA" id="ARBA00022989"/>
    </source>
</evidence>
<keyword evidence="6 7" id="KW-0472">Membrane</keyword>
<evidence type="ECO:0000259" key="8">
    <source>
        <dbReference type="SMART" id="SM00014"/>
    </source>
</evidence>
<comment type="caution">
    <text evidence="9">The sequence shown here is derived from an EMBL/GenBank/DDBJ whole genome shotgun (WGS) entry which is preliminary data.</text>
</comment>
<comment type="subcellular location">
    <subcellularLocation>
        <location evidence="1">Cell membrane</location>
        <topology evidence="1">Multi-pass membrane protein</topology>
    </subcellularLocation>
</comment>
<evidence type="ECO:0000256" key="6">
    <source>
        <dbReference type="ARBA" id="ARBA00023136"/>
    </source>
</evidence>
<dbReference type="GO" id="GO:0016787">
    <property type="term" value="F:hydrolase activity"/>
    <property type="evidence" value="ECO:0007669"/>
    <property type="project" value="UniProtKB-KW"/>
</dbReference>
<dbReference type="EMBL" id="VTER01000010">
    <property type="protein sequence ID" value="TYS45596.1"/>
    <property type="molecule type" value="Genomic_DNA"/>
</dbReference>
<evidence type="ECO:0000313" key="10">
    <source>
        <dbReference type="Proteomes" id="UP000322139"/>
    </source>
</evidence>
<accession>A0A5D4R6L0</accession>
<sequence>MSRARAWIRRQDELWFHYCNSRSEAAFVRFFQMLTHLGGARFTVVLQLVLMLAGPPSLFRPAAAASLSLGASHLAAVLIKRAVKRIRPFQVLTGVRVHGFRFKDHSFPSGHSTAAFSLAVPYSILFPPFAPALLAAAGLVALSRVVLGVHYPTDIAAGSLLGTGAGIFFAAIAQSF</sequence>
<feature type="transmembrane region" description="Helical" evidence="7">
    <location>
        <begin position="155"/>
        <end position="173"/>
    </location>
</feature>
<dbReference type="AlphaFoldDB" id="A0A5D4R6L0"/>
<dbReference type="Gene3D" id="1.20.144.10">
    <property type="entry name" value="Phosphatidic acid phosphatase type 2/haloperoxidase"/>
    <property type="match status" value="1"/>
</dbReference>
<reference evidence="9 10" key="1">
    <citation type="submission" date="2019-08" db="EMBL/GenBank/DDBJ databases">
        <title>Bacillus genomes from the desert of Cuatro Cienegas, Coahuila.</title>
        <authorList>
            <person name="Olmedo-Alvarez G."/>
        </authorList>
    </citation>
    <scope>NUCLEOTIDE SEQUENCE [LARGE SCALE GENOMIC DNA]</scope>
    <source>
        <strain evidence="9 10">CH446_14T</strain>
    </source>
</reference>
<keyword evidence="3 7" id="KW-0812">Transmembrane</keyword>
<evidence type="ECO:0000256" key="3">
    <source>
        <dbReference type="ARBA" id="ARBA00022692"/>
    </source>
</evidence>
<name>A0A5D4R6L0_9BACI</name>
<proteinExistence type="predicted"/>
<organism evidence="9 10">
    <name type="scientific">Bacillus infantis</name>
    <dbReference type="NCBI Taxonomy" id="324767"/>
    <lineage>
        <taxon>Bacteria</taxon>
        <taxon>Bacillati</taxon>
        <taxon>Bacillota</taxon>
        <taxon>Bacilli</taxon>
        <taxon>Bacillales</taxon>
        <taxon>Bacillaceae</taxon>
        <taxon>Bacillus</taxon>
    </lineage>
</organism>
<evidence type="ECO:0000256" key="2">
    <source>
        <dbReference type="ARBA" id="ARBA00022475"/>
    </source>
</evidence>
<evidence type="ECO:0000256" key="7">
    <source>
        <dbReference type="SAM" id="Phobius"/>
    </source>
</evidence>
<dbReference type="InterPro" id="IPR000326">
    <property type="entry name" value="PAP2/HPO"/>
</dbReference>
<gene>
    <name evidence="9" type="ORF">FZD51_18620</name>
</gene>
<dbReference type="RefSeq" id="WP_148976144.1">
    <property type="nucleotide sequence ID" value="NZ_JBNIKU010000010.1"/>
</dbReference>
<feature type="transmembrane region" description="Helical" evidence="7">
    <location>
        <begin position="30"/>
        <end position="52"/>
    </location>
</feature>
<evidence type="ECO:0000256" key="4">
    <source>
        <dbReference type="ARBA" id="ARBA00022801"/>
    </source>
</evidence>
<keyword evidence="5 7" id="KW-1133">Transmembrane helix</keyword>
<evidence type="ECO:0000256" key="1">
    <source>
        <dbReference type="ARBA" id="ARBA00004651"/>
    </source>
</evidence>
<dbReference type="Proteomes" id="UP000322139">
    <property type="component" value="Unassembled WGS sequence"/>
</dbReference>
<keyword evidence="2" id="KW-1003">Cell membrane</keyword>
<feature type="domain" description="Phosphatidic acid phosphatase type 2/haloperoxidase" evidence="8">
    <location>
        <begin position="59"/>
        <end position="170"/>
    </location>
</feature>
<dbReference type="GO" id="GO:0005886">
    <property type="term" value="C:plasma membrane"/>
    <property type="evidence" value="ECO:0007669"/>
    <property type="project" value="UniProtKB-SubCell"/>
</dbReference>
<evidence type="ECO:0000313" key="9">
    <source>
        <dbReference type="EMBL" id="TYS45596.1"/>
    </source>
</evidence>
<dbReference type="PANTHER" id="PTHR14969">
    <property type="entry name" value="SPHINGOSINE-1-PHOSPHATE PHOSPHOHYDROLASE"/>
    <property type="match status" value="1"/>
</dbReference>
<dbReference type="Pfam" id="PF01569">
    <property type="entry name" value="PAP2"/>
    <property type="match status" value="1"/>
</dbReference>
<keyword evidence="4" id="KW-0378">Hydrolase</keyword>
<feature type="transmembrane region" description="Helical" evidence="7">
    <location>
        <begin position="129"/>
        <end position="149"/>
    </location>
</feature>
<dbReference type="PANTHER" id="PTHR14969:SF62">
    <property type="entry name" value="DECAPRENYLPHOSPHORYL-5-PHOSPHORIBOSE PHOSPHATASE RV3807C-RELATED"/>
    <property type="match status" value="1"/>
</dbReference>
<protein>
    <submittedName>
        <fullName evidence="9">Phosphatase PAP2 family protein</fullName>
    </submittedName>
</protein>
<dbReference type="SUPFAM" id="SSF48317">
    <property type="entry name" value="Acid phosphatase/Vanadium-dependent haloperoxidase"/>
    <property type="match status" value="1"/>
</dbReference>
<dbReference type="SMART" id="SM00014">
    <property type="entry name" value="acidPPc"/>
    <property type="match status" value="1"/>
</dbReference>